<dbReference type="GeneID" id="25564857"/>
<dbReference type="InterPro" id="IPR000719">
    <property type="entry name" value="Prot_kinase_dom"/>
</dbReference>
<dbReference type="RefSeq" id="XP_013757855.1">
    <property type="nucleotide sequence ID" value="XM_013902401.1"/>
</dbReference>
<evidence type="ECO:0000256" key="8">
    <source>
        <dbReference type="ARBA" id="ARBA00048679"/>
    </source>
</evidence>
<protein>
    <recommendedName>
        <fullName evidence="1">non-specific serine/threonine protein kinase</fullName>
        <ecNumber evidence="1">2.7.11.1</ecNumber>
    </recommendedName>
</protein>
<dbReference type="EMBL" id="GL349455">
    <property type="protein sequence ID" value="KNC49433.1"/>
    <property type="molecule type" value="Genomic_DNA"/>
</dbReference>
<dbReference type="PROSITE" id="PS50011">
    <property type="entry name" value="PROTEIN_KINASE_DOM"/>
    <property type="match status" value="1"/>
</dbReference>
<comment type="catalytic activity">
    <reaction evidence="8">
        <text>L-seryl-[protein] + ATP = O-phospho-L-seryl-[protein] + ADP + H(+)</text>
        <dbReference type="Rhea" id="RHEA:17989"/>
        <dbReference type="Rhea" id="RHEA-COMP:9863"/>
        <dbReference type="Rhea" id="RHEA-COMP:11604"/>
        <dbReference type="ChEBI" id="CHEBI:15378"/>
        <dbReference type="ChEBI" id="CHEBI:29999"/>
        <dbReference type="ChEBI" id="CHEBI:30616"/>
        <dbReference type="ChEBI" id="CHEBI:83421"/>
        <dbReference type="ChEBI" id="CHEBI:456216"/>
        <dbReference type="EC" id="2.7.11.1"/>
    </reaction>
</comment>
<dbReference type="PANTHER" id="PTHR44899:SF3">
    <property type="entry name" value="SERINE_THREONINE-PROTEIN KINASE NEK1"/>
    <property type="match status" value="1"/>
</dbReference>
<evidence type="ECO:0000313" key="13">
    <source>
        <dbReference type="Proteomes" id="UP000054408"/>
    </source>
</evidence>
<evidence type="ECO:0000256" key="6">
    <source>
        <dbReference type="ARBA" id="ARBA00022840"/>
    </source>
</evidence>
<dbReference type="GO" id="GO:0004674">
    <property type="term" value="F:protein serine/threonine kinase activity"/>
    <property type="evidence" value="ECO:0007669"/>
    <property type="project" value="UniProtKB-KW"/>
</dbReference>
<evidence type="ECO:0000259" key="11">
    <source>
        <dbReference type="PROSITE" id="PS50011"/>
    </source>
</evidence>
<dbReference type="InterPro" id="IPR011009">
    <property type="entry name" value="Kinase-like_dom_sf"/>
</dbReference>
<dbReference type="GO" id="GO:0005524">
    <property type="term" value="F:ATP binding"/>
    <property type="evidence" value="ECO:0007669"/>
    <property type="project" value="UniProtKB-UniRule"/>
</dbReference>
<evidence type="ECO:0000256" key="1">
    <source>
        <dbReference type="ARBA" id="ARBA00012513"/>
    </source>
</evidence>
<evidence type="ECO:0000256" key="4">
    <source>
        <dbReference type="ARBA" id="ARBA00022741"/>
    </source>
</evidence>
<feature type="region of interest" description="Disordered" evidence="10">
    <location>
        <begin position="389"/>
        <end position="413"/>
    </location>
</feature>
<dbReference type="AlphaFoldDB" id="A0A0L0DDP7"/>
<keyword evidence="3" id="KW-0808">Transferase</keyword>
<dbReference type="PANTHER" id="PTHR44899">
    <property type="entry name" value="CAMK FAMILY PROTEIN KINASE"/>
    <property type="match status" value="1"/>
</dbReference>
<dbReference type="EC" id="2.7.11.1" evidence="1"/>
<evidence type="ECO:0000256" key="10">
    <source>
        <dbReference type="SAM" id="MobiDB-lite"/>
    </source>
</evidence>
<reference evidence="12 13" key="1">
    <citation type="submission" date="2010-05" db="EMBL/GenBank/DDBJ databases">
        <title>The Genome Sequence of Thecamonas trahens ATCC 50062.</title>
        <authorList>
            <consortium name="The Broad Institute Genome Sequencing Platform"/>
            <person name="Russ C."/>
            <person name="Cuomo C."/>
            <person name="Shea T."/>
            <person name="Young S.K."/>
            <person name="Zeng Q."/>
            <person name="Koehrsen M."/>
            <person name="Haas B."/>
            <person name="Borodovsky M."/>
            <person name="Guigo R."/>
            <person name="Alvarado L."/>
            <person name="Berlin A."/>
            <person name="Bochicchio J."/>
            <person name="Borenstein D."/>
            <person name="Chapman S."/>
            <person name="Chen Z."/>
            <person name="Freedman E."/>
            <person name="Gellesch M."/>
            <person name="Goldberg J."/>
            <person name="Griggs A."/>
            <person name="Gujja S."/>
            <person name="Heilman E."/>
            <person name="Heiman D."/>
            <person name="Hepburn T."/>
            <person name="Howarth C."/>
            <person name="Jen D."/>
            <person name="Larson L."/>
            <person name="Mehta T."/>
            <person name="Park D."/>
            <person name="Pearson M."/>
            <person name="Roberts A."/>
            <person name="Saif S."/>
            <person name="Shenoy N."/>
            <person name="Sisk P."/>
            <person name="Stolte C."/>
            <person name="Sykes S."/>
            <person name="Thomson T."/>
            <person name="Walk T."/>
            <person name="White J."/>
            <person name="Yandava C."/>
            <person name="Burger G."/>
            <person name="Gray M.W."/>
            <person name="Holland P.W.H."/>
            <person name="King N."/>
            <person name="Lang F.B.F."/>
            <person name="Roger A.J."/>
            <person name="Ruiz-Trillo I."/>
            <person name="Lander E."/>
            <person name="Nusbaum C."/>
        </authorList>
    </citation>
    <scope>NUCLEOTIDE SEQUENCE [LARGE SCALE GENOMIC DNA]</scope>
    <source>
        <strain evidence="12 13">ATCC 50062</strain>
    </source>
</reference>
<keyword evidence="2" id="KW-0723">Serine/threonine-protein kinase</keyword>
<dbReference type="eggNOG" id="KOG0589">
    <property type="taxonomic scope" value="Eukaryota"/>
</dbReference>
<gene>
    <name evidence="12" type="ORF">AMSG_05439</name>
</gene>
<evidence type="ECO:0000256" key="2">
    <source>
        <dbReference type="ARBA" id="ARBA00022527"/>
    </source>
</evidence>
<dbReference type="Gene3D" id="1.10.510.10">
    <property type="entry name" value="Transferase(Phosphotransferase) domain 1"/>
    <property type="match status" value="1"/>
</dbReference>
<dbReference type="SMART" id="SM00220">
    <property type="entry name" value="S_TKc"/>
    <property type="match status" value="1"/>
</dbReference>
<dbReference type="PROSITE" id="PS00108">
    <property type="entry name" value="PROTEIN_KINASE_ST"/>
    <property type="match status" value="1"/>
</dbReference>
<keyword evidence="6 9" id="KW-0067">ATP-binding</keyword>
<dbReference type="Pfam" id="PF00069">
    <property type="entry name" value="Pkinase"/>
    <property type="match status" value="1"/>
</dbReference>
<dbReference type="InterPro" id="IPR051131">
    <property type="entry name" value="NEK_Ser/Thr_kinase_NIMA"/>
</dbReference>
<feature type="binding site" evidence="9">
    <location>
        <position position="43"/>
    </location>
    <ligand>
        <name>ATP</name>
        <dbReference type="ChEBI" id="CHEBI:30616"/>
    </ligand>
</feature>
<evidence type="ECO:0000256" key="3">
    <source>
        <dbReference type="ARBA" id="ARBA00022679"/>
    </source>
</evidence>
<feature type="domain" description="Protein kinase" evidence="11">
    <location>
        <begin position="9"/>
        <end position="284"/>
    </location>
</feature>
<comment type="catalytic activity">
    <reaction evidence="7">
        <text>L-threonyl-[protein] + ATP = O-phospho-L-threonyl-[protein] + ADP + H(+)</text>
        <dbReference type="Rhea" id="RHEA:46608"/>
        <dbReference type="Rhea" id="RHEA-COMP:11060"/>
        <dbReference type="Rhea" id="RHEA-COMP:11605"/>
        <dbReference type="ChEBI" id="CHEBI:15378"/>
        <dbReference type="ChEBI" id="CHEBI:30013"/>
        <dbReference type="ChEBI" id="CHEBI:30616"/>
        <dbReference type="ChEBI" id="CHEBI:61977"/>
        <dbReference type="ChEBI" id="CHEBI:456216"/>
        <dbReference type="EC" id="2.7.11.1"/>
    </reaction>
</comment>
<dbReference type="OrthoDB" id="248923at2759"/>
<dbReference type="OMA" id="EARIMRW"/>
<keyword evidence="5 12" id="KW-0418">Kinase</keyword>
<dbReference type="SUPFAM" id="SSF56112">
    <property type="entry name" value="Protein kinase-like (PK-like)"/>
    <property type="match status" value="1"/>
</dbReference>
<name>A0A0L0DDP7_THETB</name>
<dbReference type="Proteomes" id="UP000054408">
    <property type="component" value="Unassembled WGS sequence"/>
</dbReference>
<feature type="compositionally biased region" description="Low complexity" evidence="10">
    <location>
        <begin position="449"/>
        <end position="458"/>
    </location>
</feature>
<keyword evidence="4 9" id="KW-0547">Nucleotide-binding</keyword>
<dbReference type="InterPro" id="IPR017441">
    <property type="entry name" value="Protein_kinase_ATP_BS"/>
</dbReference>
<feature type="region of interest" description="Disordered" evidence="10">
    <location>
        <begin position="333"/>
        <end position="355"/>
    </location>
</feature>
<organism evidence="12 13">
    <name type="scientific">Thecamonas trahens ATCC 50062</name>
    <dbReference type="NCBI Taxonomy" id="461836"/>
    <lineage>
        <taxon>Eukaryota</taxon>
        <taxon>Apusozoa</taxon>
        <taxon>Apusomonadida</taxon>
        <taxon>Apusomonadidae</taxon>
        <taxon>Thecamonas</taxon>
    </lineage>
</organism>
<proteinExistence type="predicted"/>
<evidence type="ECO:0000256" key="5">
    <source>
        <dbReference type="ARBA" id="ARBA00022777"/>
    </source>
</evidence>
<dbReference type="InterPro" id="IPR008271">
    <property type="entry name" value="Ser/Thr_kinase_AS"/>
</dbReference>
<keyword evidence="13" id="KW-1185">Reference proteome</keyword>
<feature type="region of interest" description="Disordered" evidence="10">
    <location>
        <begin position="436"/>
        <end position="458"/>
    </location>
</feature>
<sequence length="510" mass="55588">MADKAADKYIQVRKIGAGAFGEVHVVVLRDDVAGDGRPRLVRKTIPLAGGCGSGRRDNKKTEAAEAAREVRLLAQLDHPHIVQFVEAVRNAEAMQIVMEYCPGGDLAGVIAKARKARAPQVGFSEARIMRWTWQIGSALEYLHARRILHRDLKAHNVFVTASGDVKLGDFGIARRLASHDLASTMIGTPLYMAPEVLAGKPYGFKSDVWSLGCIVYELASFKHIVSARSLPELRAKVLRGAIPGIGPQYSREFRCLVRSLLSRSVASRPTIAKVMQSDAVRTWAPAPLRRSKSEPARNIVSRVAAPRARRRASLSGGSVPGCAPGRAAKAAAVASAQQPVPDPPQNARDAVLARKEARRRADEAARLADLEAARREYFEERIDARARKWGAQPRSRRRRQWMPPQPTPRLPVIADTRAPSPVVAWEAAEPVGEQLVQPEPISSDRRPRYAPSAAPDSPSAWAEFPAVAGRLQSRVQQLRHRLASLVGNNASVVAERAMCSLAPEAALLPL</sequence>
<accession>A0A0L0DDP7</accession>
<evidence type="ECO:0000256" key="7">
    <source>
        <dbReference type="ARBA" id="ARBA00047899"/>
    </source>
</evidence>
<evidence type="ECO:0000313" key="12">
    <source>
        <dbReference type="EMBL" id="KNC49433.1"/>
    </source>
</evidence>
<dbReference type="STRING" id="461836.A0A0L0DDP7"/>
<dbReference type="PROSITE" id="PS00107">
    <property type="entry name" value="PROTEIN_KINASE_ATP"/>
    <property type="match status" value="1"/>
</dbReference>
<evidence type="ECO:0000256" key="9">
    <source>
        <dbReference type="PROSITE-ProRule" id="PRU10141"/>
    </source>
</evidence>